<evidence type="ECO:0000313" key="4">
    <source>
        <dbReference type="Proteomes" id="UP000051655"/>
    </source>
</evidence>
<name>A0A0R2JKK3_9LACO</name>
<dbReference type="GO" id="GO:0016758">
    <property type="term" value="F:hexosyltransferase activity"/>
    <property type="evidence" value="ECO:0007669"/>
    <property type="project" value="TreeGrafter"/>
</dbReference>
<dbReference type="Pfam" id="PF13439">
    <property type="entry name" value="Glyco_transf_4"/>
    <property type="match status" value="1"/>
</dbReference>
<gene>
    <name evidence="3" type="ORF">IV73_GL001116</name>
</gene>
<keyword evidence="4" id="KW-1185">Reference proteome</keyword>
<dbReference type="PANTHER" id="PTHR45947:SF3">
    <property type="entry name" value="SULFOQUINOVOSYL TRANSFERASE SQD2"/>
    <property type="match status" value="1"/>
</dbReference>
<evidence type="ECO:0008006" key="5">
    <source>
        <dbReference type="Google" id="ProtNLM"/>
    </source>
</evidence>
<organism evidence="3 4">
    <name type="scientific">Weissella kandleri</name>
    <dbReference type="NCBI Taxonomy" id="1616"/>
    <lineage>
        <taxon>Bacteria</taxon>
        <taxon>Bacillati</taxon>
        <taxon>Bacillota</taxon>
        <taxon>Bacilli</taxon>
        <taxon>Lactobacillales</taxon>
        <taxon>Lactobacillaceae</taxon>
        <taxon>Weissella</taxon>
    </lineage>
</organism>
<dbReference type="AlphaFoldDB" id="A0A0R2JKK3"/>
<feature type="domain" description="Glycosyltransferase subfamily 4-like N-terminal" evidence="2">
    <location>
        <begin position="20"/>
        <end position="187"/>
    </location>
</feature>
<dbReference type="Pfam" id="PF00534">
    <property type="entry name" value="Glycos_transf_1"/>
    <property type="match status" value="1"/>
</dbReference>
<dbReference type="PATRIC" id="fig|1616.3.peg.1146"/>
<dbReference type="InterPro" id="IPR050194">
    <property type="entry name" value="Glycosyltransferase_grp1"/>
</dbReference>
<feature type="domain" description="Glycosyl transferase family 1" evidence="1">
    <location>
        <begin position="199"/>
        <end position="343"/>
    </location>
</feature>
<sequence length="418" mass="46911">MEDSDMNVGIFTDTYLPQLSGVSTSIETLKNQLERLGHQVYIFTSTDPNVPENVAEPNVYRFASVPFVGFKERRVTYRGAIAAQEISKKINLDIVHTQTEFSLGLFGKSVARNLHIPVVHTYHTNYEDYTHYIFNGRIIKPGSVKVILRGYTRGLTGLVAPSEQTRTQLIDYGIKVPIEIIPTGVKVAHDVNENQSVALRKRLGIDVDSPVVLYLGRIAFEKNIEAVLESFTEILADLPNARLIIAGDGPAEEAIHNHATALEIMDQVIFTGYVEHEEAYSYYRLADAFISASESETQGLTYIEAMSADTPVVAMHSPYLDTIVTDPNVGTLVDTPDELTQPLKAYLLAKQNQQTVGNPAVRQQILHEIDERTFGKRIVAFYQEAIAVYHEEDLDEIADSDAEYARIFERPSWFRKDK</sequence>
<dbReference type="InterPro" id="IPR028098">
    <property type="entry name" value="Glyco_trans_4-like_N"/>
</dbReference>
<dbReference type="STRING" id="1616.IV73_GL001116"/>
<proteinExistence type="predicted"/>
<dbReference type="FunFam" id="3.40.50.2000:FF:000136">
    <property type="entry name" value="Glycosyl transferase, group 1"/>
    <property type="match status" value="1"/>
</dbReference>
<dbReference type="CDD" id="cd03817">
    <property type="entry name" value="GT4_UGDG-like"/>
    <property type="match status" value="1"/>
</dbReference>
<accession>A0A0R2JKK3</accession>
<dbReference type="EMBL" id="JQBP01000005">
    <property type="protein sequence ID" value="KRN74839.1"/>
    <property type="molecule type" value="Genomic_DNA"/>
</dbReference>
<reference evidence="3 4" key="1">
    <citation type="journal article" date="2015" name="Genome Announc.">
        <title>Expanding the biotechnology potential of lactobacilli through comparative genomics of 213 strains and associated genera.</title>
        <authorList>
            <person name="Sun Z."/>
            <person name="Harris H.M."/>
            <person name="McCann A."/>
            <person name="Guo C."/>
            <person name="Argimon S."/>
            <person name="Zhang W."/>
            <person name="Yang X."/>
            <person name="Jeffery I.B."/>
            <person name="Cooney J.C."/>
            <person name="Kagawa T.F."/>
            <person name="Liu W."/>
            <person name="Song Y."/>
            <person name="Salvetti E."/>
            <person name="Wrobel A."/>
            <person name="Rasinkangas P."/>
            <person name="Parkhill J."/>
            <person name="Rea M.C."/>
            <person name="O'Sullivan O."/>
            <person name="Ritari J."/>
            <person name="Douillard F.P."/>
            <person name="Paul Ross R."/>
            <person name="Yang R."/>
            <person name="Briner A.E."/>
            <person name="Felis G.E."/>
            <person name="de Vos W.M."/>
            <person name="Barrangou R."/>
            <person name="Klaenhammer T.R."/>
            <person name="Caufield P.W."/>
            <person name="Cui Y."/>
            <person name="Zhang H."/>
            <person name="O'Toole P.W."/>
        </authorList>
    </citation>
    <scope>NUCLEOTIDE SEQUENCE [LARGE SCALE GENOMIC DNA]</scope>
    <source>
        <strain evidence="3 4">DSM 20593</strain>
    </source>
</reference>
<evidence type="ECO:0000313" key="3">
    <source>
        <dbReference type="EMBL" id="KRN74839.1"/>
    </source>
</evidence>
<evidence type="ECO:0000259" key="1">
    <source>
        <dbReference type="Pfam" id="PF00534"/>
    </source>
</evidence>
<evidence type="ECO:0000259" key="2">
    <source>
        <dbReference type="Pfam" id="PF13439"/>
    </source>
</evidence>
<dbReference type="InterPro" id="IPR001296">
    <property type="entry name" value="Glyco_trans_1"/>
</dbReference>
<protein>
    <recommendedName>
        <fullName evidence="5">Glycosyltransferase</fullName>
    </recommendedName>
</protein>
<dbReference type="SUPFAM" id="SSF53756">
    <property type="entry name" value="UDP-Glycosyltransferase/glycogen phosphorylase"/>
    <property type="match status" value="1"/>
</dbReference>
<comment type="caution">
    <text evidence="3">The sequence shown here is derived from an EMBL/GenBank/DDBJ whole genome shotgun (WGS) entry which is preliminary data.</text>
</comment>
<dbReference type="Proteomes" id="UP000051655">
    <property type="component" value="Unassembled WGS sequence"/>
</dbReference>
<dbReference type="PANTHER" id="PTHR45947">
    <property type="entry name" value="SULFOQUINOVOSYL TRANSFERASE SQD2"/>
    <property type="match status" value="1"/>
</dbReference>
<dbReference type="Gene3D" id="3.40.50.2000">
    <property type="entry name" value="Glycogen Phosphorylase B"/>
    <property type="match status" value="2"/>
</dbReference>